<reference evidence="2" key="1">
    <citation type="submission" date="2021-12" db="EMBL/GenBank/DDBJ databases">
        <authorList>
            <person name="King R."/>
        </authorList>
    </citation>
    <scope>NUCLEOTIDE SEQUENCE</scope>
</reference>
<evidence type="ECO:0000313" key="3">
    <source>
        <dbReference type="Proteomes" id="UP001153714"/>
    </source>
</evidence>
<protein>
    <submittedName>
        <fullName evidence="2">Uncharacterized protein</fullName>
    </submittedName>
</protein>
<keyword evidence="3" id="KW-1185">Reference proteome</keyword>
<evidence type="ECO:0000256" key="1">
    <source>
        <dbReference type="SAM" id="SignalP"/>
    </source>
</evidence>
<proteinExistence type="predicted"/>
<accession>A0A9N9WJM9</accession>
<organism evidence="2 3">
    <name type="scientific">Diatraea saccharalis</name>
    <name type="common">sugarcane borer</name>
    <dbReference type="NCBI Taxonomy" id="40085"/>
    <lineage>
        <taxon>Eukaryota</taxon>
        <taxon>Metazoa</taxon>
        <taxon>Ecdysozoa</taxon>
        <taxon>Arthropoda</taxon>
        <taxon>Hexapoda</taxon>
        <taxon>Insecta</taxon>
        <taxon>Pterygota</taxon>
        <taxon>Neoptera</taxon>
        <taxon>Endopterygota</taxon>
        <taxon>Lepidoptera</taxon>
        <taxon>Glossata</taxon>
        <taxon>Ditrysia</taxon>
        <taxon>Pyraloidea</taxon>
        <taxon>Crambidae</taxon>
        <taxon>Crambinae</taxon>
        <taxon>Diatraea</taxon>
    </lineage>
</organism>
<feature type="chain" id="PRO_5040448555" evidence="1">
    <location>
        <begin position="21"/>
        <end position="327"/>
    </location>
</feature>
<name>A0A9N9WJM9_9NEOP</name>
<reference evidence="2" key="2">
    <citation type="submission" date="2022-10" db="EMBL/GenBank/DDBJ databases">
        <authorList>
            <consortium name="ENA_rothamsted_submissions"/>
            <consortium name="culmorum"/>
            <person name="King R."/>
        </authorList>
    </citation>
    <scope>NUCLEOTIDE SEQUENCE</scope>
</reference>
<feature type="signal peptide" evidence="1">
    <location>
        <begin position="1"/>
        <end position="20"/>
    </location>
</feature>
<dbReference type="AlphaFoldDB" id="A0A9N9WJM9"/>
<evidence type="ECO:0000313" key="2">
    <source>
        <dbReference type="EMBL" id="CAG9795798.1"/>
    </source>
</evidence>
<dbReference type="EMBL" id="OU893339">
    <property type="protein sequence ID" value="CAG9795798.1"/>
    <property type="molecule type" value="Genomic_DNA"/>
</dbReference>
<dbReference type="OrthoDB" id="7465467at2759"/>
<dbReference type="Proteomes" id="UP001153714">
    <property type="component" value="Chromosome 8"/>
</dbReference>
<gene>
    <name evidence="2" type="ORF">DIATSA_LOCUS13037</name>
</gene>
<keyword evidence="1" id="KW-0732">Signal</keyword>
<sequence>MLMSLAVYIIITYLTLLSKGAPKLGHLILDSLLLESSNLNGENDLKKYRFPTFIGRRDTNNEPEPKTAPCHGYDYDDMKCKMVNNRILCGYNKNNGELKGSNEIVDMGGDCRMRNDRIECGYFKGPYDGKKLPPHFDKMKNKSQSTRTYTTETLLNKLIGKTDAFAETEPRKISRNTEQTPPASIIGRSYNKTKEAVNSTTNINKTEVPTVSTTADETEEYLENDNITNSNTEATKNTIVYSSSISTAQIITLTNSPVTTQSIAHDEKSTRYLNTDKSITNATNTKEPHITKEINEKPVTLCVEKQDRIVCYDTKQFLLLKKTRRSS</sequence>